<dbReference type="EMBL" id="OZ075114">
    <property type="protein sequence ID" value="CAL5057529.1"/>
    <property type="molecule type" value="Genomic_DNA"/>
</dbReference>
<keyword evidence="2" id="KW-0732">Signal</keyword>
<dbReference type="Proteomes" id="UP001497457">
    <property type="component" value="Chromosome 4rd"/>
</dbReference>
<feature type="chain" id="PRO_5044750924" evidence="2">
    <location>
        <begin position="22"/>
        <end position="88"/>
    </location>
</feature>
<proteinExistence type="predicted"/>
<feature type="region of interest" description="Disordered" evidence="1">
    <location>
        <begin position="58"/>
        <end position="88"/>
    </location>
</feature>
<evidence type="ECO:0000256" key="1">
    <source>
        <dbReference type="SAM" id="MobiDB-lite"/>
    </source>
</evidence>
<accession>A0ABC9EHU2</accession>
<gene>
    <name evidence="3" type="ORF">URODEC1_LOCUS95702</name>
</gene>
<sequence>MGSKTVCALVLALLVLGAAEGQVLPTPCCRIDCCDGKPECCGAGPFMDVGAAAAAATSPPADVDDVASNGNARARPPAGAGRKVGTGN</sequence>
<dbReference type="AlphaFoldDB" id="A0ABC9EHU2"/>
<keyword evidence="4" id="KW-1185">Reference proteome</keyword>
<reference evidence="4" key="1">
    <citation type="submission" date="2024-06" db="EMBL/GenBank/DDBJ databases">
        <authorList>
            <person name="Ryan C."/>
        </authorList>
    </citation>
    <scope>NUCLEOTIDE SEQUENCE [LARGE SCALE GENOMIC DNA]</scope>
</reference>
<reference evidence="3 4" key="2">
    <citation type="submission" date="2024-10" db="EMBL/GenBank/DDBJ databases">
        <authorList>
            <person name="Ryan C."/>
        </authorList>
    </citation>
    <scope>NUCLEOTIDE SEQUENCE [LARGE SCALE GENOMIC DNA]</scope>
</reference>
<evidence type="ECO:0000313" key="4">
    <source>
        <dbReference type="Proteomes" id="UP001497457"/>
    </source>
</evidence>
<evidence type="ECO:0000256" key="2">
    <source>
        <dbReference type="SAM" id="SignalP"/>
    </source>
</evidence>
<organism evidence="3 4">
    <name type="scientific">Urochloa decumbens</name>
    <dbReference type="NCBI Taxonomy" id="240449"/>
    <lineage>
        <taxon>Eukaryota</taxon>
        <taxon>Viridiplantae</taxon>
        <taxon>Streptophyta</taxon>
        <taxon>Embryophyta</taxon>
        <taxon>Tracheophyta</taxon>
        <taxon>Spermatophyta</taxon>
        <taxon>Magnoliopsida</taxon>
        <taxon>Liliopsida</taxon>
        <taxon>Poales</taxon>
        <taxon>Poaceae</taxon>
        <taxon>PACMAD clade</taxon>
        <taxon>Panicoideae</taxon>
        <taxon>Panicodae</taxon>
        <taxon>Paniceae</taxon>
        <taxon>Melinidinae</taxon>
        <taxon>Urochloa</taxon>
    </lineage>
</organism>
<name>A0ABC9EHU2_9POAL</name>
<evidence type="ECO:0000313" key="3">
    <source>
        <dbReference type="EMBL" id="CAL5057529.1"/>
    </source>
</evidence>
<feature type="signal peptide" evidence="2">
    <location>
        <begin position="1"/>
        <end position="21"/>
    </location>
</feature>
<protein>
    <submittedName>
        <fullName evidence="3">Uncharacterized protein</fullName>
    </submittedName>
</protein>
<feature type="compositionally biased region" description="Low complexity" evidence="1">
    <location>
        <begin position="58"/>
        <end position="81"/>
    </location>
</feature>